<organism evidence="3 4">
    <name type="scientific">Flavivirga aquatica</name>
    <dbReference type="NCBI Taxonomy" id="1849968"/>
    <lineage>
        <taxon>Bacteria</taxon>
        <taxon>Pseudomonadati</taxon>
        <taxon>Bacteroidota</taxon>
        <taxon>Flavobacteriia</taxon>
        <taxon>Flavobacteriales</taxon>
        <taxon>Flavobacteriaceae</taxon>
        <taxon>Flavivirga</taxon>
    </lineage>
</organism>
<dbReference type="PROSITE" id="PS50994">
    <property type="entry name" value="INTEGRASE"/>
    <property type="match status" value="1"/>
</dbReference>
<dbReference type="InterPro" id="IPR050900">
    <property type="entry name" value="Transposase_IS3/IS150/IS904"/>
</dbReference>
<dbReference type="InterPro" id="IPR025948">
    <property type="entry name" value="HTH-like_dom"/>
</dbReference>
<evidence type="ECO:0000313" key="2">
    <source>
        <dbReference type="EMBL" id="OEK09687.1"/>
    </source>
</evidence>
<dbReference type="InterPro" id="IPR036397">
    <property type="entry name" value="RNaseH_sf"/>
</dbReference>
<evidence type="ECO:0000259" key="1">
    <source>
        <dbReference type="PROSITE" id="PS50994"/>
    </source>
</evidence>
<dbReference type="EMBL" id="MDJD01000006">
    <property type="protein sequence ID" value="OEK09748.1"/>
    <property type="molecule type" value="Genomic_DNA"/>
</dbReference>
<dbReference type="Gene3D" id="3.30.420.10">
    <property type="entry name" value="Ribonuclease H-like superfamily/Ribonuclease H"/>
    <property type="match status" value="1"/>
</dbReference>
<gene>
    <name evidence="3" type="ORF">A8C32_09535</name>
    <name evidence="2" type="ORF">A8C32_13380</name>
</gene>
<dbReference type="Pfam" id="PF13683">
    <property type="entry name" value="rve_3"/>
    <property type="match status" value="1"/>
</dbReference>
<dbReference type="PANTHER" id="PTHR46889:SF4">
    <property type="entry name" value="TRANSPOSASE INSO FOR INSERTION SEQUENCE ELEMENT IS911B-RELATED"/>
    <property type="match status" value="1"/>
</dbReference>
<dbReference type="InterPro" id="IPR012337">
    <property type="entry name" value="RNaseH-like_sf"/>
</dbReference>
<evidence type="ECO:0000313" key="3">
    <source>
        <dbReference type="EMBL" id="OEK09748.1"/>
    </source>
</evidence>
<dbReference type="SUPFAM" id="SSF53098">
    <property type="entry name" value="Ribonuclease H-like"/>
    <property type="match status" value="1"/>
</dbReference>
<dbReference type="PANTHER" id="PTHR46889">
    <property type="entry name" value="TRANSPOSASE INSF FOR INSERTION SEQUENCE IS3B-RELATED"/>
    <property type="match status" value="1"/>
</dbReference>
<accession>A0A1E5TEH2</accession>
<protein>
    <submittedName>
        <fullName evidence="3">Integrase</fullName>
    </submittedName>
</protein>
<dbReference type="EMBL" id="MDJD01000007">
    <property type="protein sequence ID" value="OEK09687.1"/>
    <property type="molecule type" value="Genomic_DNA"/>
</dbReference>
<reference evidence="3 4" key="1">
    <citation type="submission" date="2016-05" db="EMBL/GenBank/DDBJ databases">
        <title>Draft Genome Sequence of Algibacter sp. Strain SK-16 Isolated from the Surface Water of Aburatsubo Inlet.</title>
        <authorList>
            <person name="Wong S.-K."/>
            <person name="Yoshizawa S."/>
            <person name="Nakajima Y."/>
            <person name="Ogura Y."/>
            <person name="Tetsuya H."/>
            <person name="Hamasaki K."/>
        </authorList>
    </citation>
    <scope>NUCLEOTIDE SEQUENCE [LARGE SCALE GENOMIC DNA]</scope>
    <source>
        <strain evidence="3 4">SK-16</strain>
    </source>
</reference>
<feature type="domain" description="Integrase catalytic" evidence="1">
    <location>
        <begin position="104"/>
        <end position="269"/>
    </location>
</feature>
<dbReference type="NCBIfam" id="NF033516">
    <property type="entry name" value="transpos_IS3"/>
    <property type="match status" value="1"/>
</dbReference>
<dbReference type="AlphaFoldDB" id="A0A1E5TEH2"/>
<proteinExistence type="predicted"/>
<dbReference type="STRING" id="1849968.A8C32_09535"/>
<dbReference type="Pfam" id="PF13276">
    <property type="entry name" value="HTH_21"/>
    <property type="match status" value="1"/>
</dbReference>
<dbReference type="GO" id="GO:0003676">
    <property type="term" value="F:nucleic acid binding"/>
    <property type="evidence" value="ECO:0007669"/>
    <property type="project" value="InterPro"/>
</dbReference>
<evidence type="ECO:0000313" key="4">
    <source>
        <dbReference type="Proteomes" id="UP000095713"/>
    </source>
</evidence>
<dbReference type="GO" id="GO:0015074">
    <property type="term" value="P:DNA integration"/>
    <property type="evidence" value="ECO:0007669"/>
    <property type="project" value="InterPro"/>
</dbReference>
<sequence length="277" mass="32478">MCSIMNVSKNSYYTWVRTDNKQKDSLIYLKQRITGIYNDSNQVYGSLRVQKMLERENLFYSRSYIAFLMKELGLKSVLSKKYKVMTTNSNHDFPIAENILNRGFSSSQLGEKWVSDITYIKVGSGWNYLTTILDLADRKIVAWTLSADMTTKNTVYKAWVLAREKRKITNNHIFHSDRGVQYASNKMVSLLNLSSKITQSMSRKGNCWDNAVSESFFKTIKYECTNRYNFKSYLHTYHIINQYINWYNNSRIHSALDYKTPAEKELELRIINNKKVA</sequence>
<dbReference type="InterPro" id="IPR048020">
    <property type="entry name" value="Transpos_IS3"/>
</dbReference>
<comment type="caution">
    <text evidence="3">The sequence shown here is derived from an EMBL/GenBank/DDBJ whole genome shotgun (WGS) entry which is preliminary data.</text>
</comment>
<keyword evidence="4" id="KW-1185">Reference proteome</keyword>
<dbReference type="Proteomes" id="UP000095713">
    <property type="component" value="Unassembled WGS sequence"/>
</dbReference>
<name>A0A1E5TEH2_9FLAO</name>
<dbReference type="InterPro" id="IPR001584">
    <property type="entry name" value="Integrase_cat-core"/>
</dbReference>